<sequence length="75" mass="8785">MSSEEPHDVWLNFLNPLGMKQKLTKASLFIAAYEMFADDTVERLKAFFSTTWEAEKGWQESERYQSNVRNLDPLP</sequence>
<accession>A0A1H7RNA9</accession>
<protein>
    <submittedName>
        <fullName evidence="1">Uncharacterized protein</fullName>
    </submittedName>
</protein>
<dbReference type="STRING" id="188906.SAMN04488526_3078"/>
<gene>
    <name evidence="1" type="ORF">SAMN04488526_3078</name>
</gene>
<evidence type="ECO:0000313" key="1">
    <source>
        <dbReference type="EMBL" id="SEL61683.1"/>
    </source>
</evidence>
<dbReference type="EMBL" id="FNZQ01000007">
    <property type="protein sequence ID" value="SEL61683.1"/>
    <property type="molecule type" value="Genomic_DNA"/>
</dbReference>
<proteinExistence type="predicted"/>
<dbReference type="AlphaFoldDB" id="A0A1H7RNA9"/>
<dbReference type="Proteomes" id="UP000199283">
    <property type="component" value="Unassembled WGS sequence"/>
</dbReference>
<dbReference type="RefSeq" id="WP_092764381.1">
    <property type="nucleotide sequence ID" value="NZ_FNZQ01000007.1"/>
</dbReference>
<dbReference type="OrthoDB" id="1445911at2"/>
<name>A0A1H7RNA9_9RHOB</name>
<keyword evidence="2" id="KW-1185">Reference proteome</keyword>
<evidence type="ECO:0000313" key="2">
    <source>
        <dbReference type="Proteomes" id="UP000199283"/>
    </source>
</evidence>
<organism evidence="1 2">
    <name type="scientific">Jannaschia helgolandensis</name>
    <dbReference type="NCBI Taxonomy" id="188906"/>
    <lineage>
        <taxon>Bacteria</taxon>
        <taxon>Pseudomonadati</taxon>
        <taxon>Pseudomonadota</taxon>
        <taxon>Alphaproteobacteria</taxon>
        <taxon>Rhodobacterales</taxon>
        <taxon>Roseobacteraceae</taxon>
        <taxon>Jannaschia</taxon>
    </lineage>
</organism>
<reference evidence="1 2" key="1">
    <citation type="submission" date="2016-10" db="EMBL/GenBank/DDBJ databases">
        <authorList>
            <person name="de Groot N.N."/>
        </authorList>
    </citation>
    <scope>NUCLEOTIDE SEQUENCE [LARGE SCALE GENOMIC DNA]</scope>
    <source>
        <strain evidence="1 2">DSM 14858</strain>
    </source>
</reference>